<comment type="caution">
    <text evidence="1">The sequence shown here is derived from an EMBL/GenBank/DDBJ whole genome shotgun (WGS) entry which is preliminary data.</text>
</comment>
<sequence length="27" mass="2902">MTDVCCNNMDIIFNGVVVAKFVEPGAD</sequence>
<evidence type="ECO:0000313" key="1">
    <source>
        <dbReference type="EMBL" id="KKL08051.1"/>
    </source>
</evidence>
<gene>
    <name evidence="1" type="ORF">LCGC14_2579770</name>
</gene>
<protein>
    <submittedName>
        <fullName evidence="1">Uncharacterized protein</fullName>
    </submittedName>
</protein>
<organism evidence="1">
    <name type="scientific">marine sediment metagenome</name>
    <dbReference type="NCBI Taxonomy" id="412755"/>
    <lineage>
        <taxon>unclassified sequences</taxon>
        <taxon>metagenomes</taxon>
        <taxon>ecological metagenomes</taxon>
    </lineage>
</organism>
<proteinExistence type="predicted"/>
<accession>A0A0F9CQV1</accession>
<dbReference type="AlphaFoldDB" id="A0A0F9CQV1"/>
<dbReference type="EMBL" id="LAZR01043037">
    <property type="protein sequence ID" value="KKL08051.1"/>
    <property type="molecule type" value="Genomic_DNA"/>
</dbReference>
<name>A0A0F9CQV1_9ZZZZ</name>
<feature type="non-terminal residue" evidence="1">
    <location>
        <position position="27"/>
    </location>
</feature>
<reference evidence="1" key="1">
    <citation type="journal article" date="2015" name="Nature">
        <title>Complex archaea that bridge the gap between prokaryotes and eukaryotes.</title>
        <authorList>
            <person name="Spang A."/>
            <person name="Saw J.H."/>
            <person name="Jorgensen S.L."/>
            <person name="Zaremba-Niedzwiedzka K."/>
            <person name="Martijn J."/>
            <person name="Lind A.E."/>
            <person name="van Eijk R."/>
            <person name="Schleper C."/>
            <person name="Guy L."/>
            <person name="Ettema T.J."/>
        </authorList>
    </citation>
    <scope>NUCLEOTIDE SEQUENCE</scope>
</reference>